<evidence type="ECO:0000313" key="1">
    <source>
        <dbReference type="EMBL" id="KGX91856.1"/>
    </source>
</evidence>
<protein>
    <submittedName>
        <fullName evidence="1">Uncharacterized protein</fullName>
    </submittedName>
</protein>
<dbReference type="STRING" id="1385511.GCA_000425225_00221"/>
<dbReference type="EMBL" id="AVPF01000001">
    <property type="protein sequence ID" value="KGX91856.1"/>
    <property type="molecule type" value="Genomic_DNA"/>
</dbReference>
<dbReference type="AlphaFoldDB" id="A0A0A5GF61"/>
<proteinExistence type="predicted"/>
<sequence>MFETEVVIKGKHANYVDYLRNEKSANLFKRNMDVYLLAPFVGFYYNHKGEEDNSINTNTKIFADTVIREKLKLEFIYQTVMILHHEGSSKEKVKAAFDSSEHQVKENMEVFHSYTLGGIEKLYEKLVEESYDEEDYLNELFSFIQEFNNENTKEEIDILELARQ</sequence>
<organism evidence="1 2">
    <name type="scientific">Pontibacillus marinus BH030004 = DSM 16465</name>
    <dbReference type="NCBI Taxonomy" id="1385511"/>
    <lineage>
        <taxon>Bacteria</taxon>
        <taxon>Bacillati</taxon>
        <taxon>Bacillota</taxon>
        <taxon>Bacilli</taxon>
        <taxon>Bacillales</taxon>
        <taxon>Bacillaceae</taxon>
        <taxon>Pontibacillus</taxon>
    </lineage>
</organism>
<gene>
    <name evidence="1" type="ORF">N783_00165</name>
</gene>
<name>A0A0A5GF61_9BACI</name>
<dbReference type="Proteomes" id="UP000030403">
    <property type="component" value="Unassembled WGS sequence"/>
</dbReference>
<accession>A0A0A5GF61</accession>
<dbReference type="eggNOG" id="ENOG5032Y0W">
    <property type="taxonomic scope" value="Bacteria"/>
</dbReference>
<evidence type="ECO:0000313" key="2">
    <source>
        <dbReference type="Proteomes" id="UP000030403"/>
    </source>
</evidence>
<dbReference type="RefSeq" id="WP_027445293.1">
    <property type="nucleotide sequence ID" value="NZ_AULJ01000001.1"/>
</dbReference>
<comment type="caution">
    <text evidence="1">The sequence shown here is derived from an EMBL/GenBank/DDBJ whole genome shotgun (WGS) entry which is preliminary data.</text>
</comment>
<dbReference type="OrthoDB" id="1957719at2"/>
<keyword evidence="2" id="KW-1185">Reference proteome</keyword>
<reference evidence="1 2" key="1">
    <citation type="submission" date="2013-08" db="EMBL/GenBank/DDBJ databases">
        <authorList>
            <person name="Huang J."/>
            <person name="Wang G."/>
        </authorList>
    </citation>
    <scope>NUCLEOTIDE SEQUENCE [LARGE SCALE GENOMIC DNA]</scope>
    <source>
        <strain evidence="1 2">BH030004</strain>
    </source>
</reference>